<name>A0A367QZL1_9NOSO</name>
<dbReference type="InterPro" id="IPR027417">
    <property type="entry name" value="P-loop_NTPase"/>
</dbReference>
<keyword evidence="11" id="KW-1185">Reference proteome</keyword>
<dbReference type="InterPro" id="IPR003439">
    <property type="entry name" value="ABC_transporter-like_ATP-bd"/>
</dbReference>
<keyword evidence="2 7" id="KW-0812">Transmembrane</keyword>
<dbReference type="InterPro" id="IPR017871">
    <property type="entry name" value="ABC_transporter-like_CS"/>
</dbReference>
<evidence type="ECO:0000256" key="5">
    <source>
        <dbReference type="ARBA" id="ARBA00022989"/>
    </source>
</evidence>
<dbReference type="PROSITE" id="PS50893">
    <property type="entry name" value="ABC_TRANSPORTER_2"/>
    <property type="match status" value="1"/>
</dbReference>
<dbReference type="Gene3D" id="3.40.50.300">
    <property type="entry name" value="P-loop containing nucleotide triphosphate hydrolases"/>
    <property type="match status" value="1"/>
</dbReference>
<dbReference type="SUPFAM" id="SSF90123">
    <property type="entry name" value="ABC transporter transmembrane region"/>
    <property type="match status" value="1"/>
</dbReference>
<dbReference type="AlphaFoldDB" id="A0A367QZL1"/>
<keyword evidence="6 7" id="KW-0472">Membrane</keyword>
<feature type="domain" description="ABC transporter" evidence="8">
    <location>
        <begin position="374"/>
        <end position="608"/>
    </location>
</feature>
<comment type="caution">
    <text evidence="10">The sequence shown here is derived from an EMBL/GenBank/DDBJ whole genome shotgun (WGS) entry which is preliminary data.</text>
</comment>
<evidence type="ECO:0000256" key="2">
    <source>
        <dbReference type="ARBA" id="ARBA00022692"/>
    </source>
</evidence>
<evidence type="ECO:0000256" key="6">
    <source>
        <dbReference type="ARBA" id="ARBA00023136"/>
    </source>
</evidence>
<sequence length="616" mass="69327">MIFQLPEPLSNPIKATNFWQKHYLILREFQYFKKIAIFALVFSFLAATFEGFSIGFLLSFLQSLTTPNAEPIRTGFEWFDIWILAANTSAINRLYRISFLILLSTWMRAGFNYLAQVYTEMTQLHLADRLRKRIFEQLQGLPLSYFAKIRSGELINTITTEIERVKQLFSGSAFLMTRAMTATVYFISMFLLSWQLSVTSFFLFTLVGVGLSTLNKRARETSFSTSIANGHFTSTAIEFINGIRTVKAFATQEFERQRFYSASDKVVSTSTKVVLTWALVRPLAESIASTILIGMIIFAFTVFVVNGTLQVASLLTFFFVLFRVVPIVQDINGTRAHLSTLQGAADNIKELVRTDNKKYLSNGKLKFTGFKHSIDIVSVDFGYEPQNLVLNNVTLSIENGKTTALVGATGAGKSTLIDLIPRFYDPTEGNVLIDGVDVREFDINSLRRRIAVVSQDTFIFNTSVTNNIAYGTRGAREVEIREAARLANALEFIEQMPEGFNTQLGDRGVRLSGGQRQRIAIARALLRDPEILILDEATSALDSVTERLIQESLEQLSVGRTVIAIAHRLSTIAKADKVVVLEQGRIVEQGKYQELLDCQGKLWEYHKMQYEMGQAS</sequence>
<comment type="subcellular location">
    <subcellularLocation>
        <location evidence="1">Cell membrane</location>
        <topology evidence="1">Multi-pass membrane protein</topology>
    </subcellularLocation>
</comment>
<gene>
    <name evidence="10" type="ORF">A6770_21815</name>
</gene>
<dbReference type="GO" id="GO:0005886">
    <property type="term" value="C:plasma membrane"/>
    <property type="evidence" value="ECO:0007669"/>
    <property type="project" value="UniProtKB-SubCell"/>
</dbReference>
<evidence type="ECO:0000313" key="10">
    <source>
        <dbReference type="EMBL" id="RCJ29595.1"/>
    </source>
</evidence>
<evidence type="ECO:0000259" key="8">
    <source>
        <dbReference type="PROSITE" id="PS50893"/>
    </source>
</evidence>
<dbReference type="GO" id="GO:0015421">
    <property type="term" value="F:ABC-type oligopeptide transporter activity"/>
    <property type="evidence" value="ECO:0007669"/>
    <property type="project" value="TreeGrafter"/>
</dbReference>
<dbReference type="Pfam" id="PF00664">
    <property type="entry name" value="ABC_membrane"/>
    <property type="match status" value="1"/>
</dbReference>
<dbReference type="Pfam" id="PF00005">
    <property type="entry name" value="ABC_tran"/>
    <property type="match status" value="1"/>
</dbReference>
<evidence type="ECO:0000256" key="4">
    <source>
        <dbReference type="ARBA" id="ARBA00022840"/>
    </source>
</evidence>
<dbReference type="Proteomes" id="UP000252107">
    <property type="component" value="Unassembled WGS sequence"/>
</dbReference>
<dbReference type="PANTHER" id="PTHR43394:SF1">
    <property type="entry name" value="ATP-BINDING CASSETTE SUB-FAMILY B MEMBER 10, MITOCHONDRIAL"/>
    <property type="match status" value="1"/>
</dbReference>
<dbReference type="GO" id="GO:0005524">
    <property type="term" value="F:ATP binding"/>
    <property type="evidence" value="ECO:0007669"/>
    <property type="project" value="UniProtKB-KW"/>
</dbReference>
<organism evidence="10 11">
    <name type="scientific">Nostoc minutum NIES-26</name>
    <dbReference type="NCBI Taxonomy" id="1844469"/>
    <lineage>
        <taxon>Bacteria</taxon>
        <taxon>Bacillati</taxon>
        <taxon>Cyanobacteriota</taxon>
        <taxon>Cyanophyceae</taxon>
        <taxon>Nostocales</taxon>
        <taxon>Nostocaceae</taxon>
        <taxon>Nostoc</taxon>
    </lineage>
</organism>
<reference evidence="10" key="1">
    <citation type="submission" date="2016-04" db="EMBL/GenBank/DDBJ databases">
        <authorList>
            <person name="Tabuchi Yagui T.R."/>
        </authorList>
    </citation>
    <scope>NUCLEOTIDE SEQUENCE [LARGE SCALE GENOMIC DNA]</scope>
    <source>
        <strain evidence="10">NIES-26</strain>
    </source>
</reference>
<feature type="transmembrane region" description="Helical" evidence="7">
    <location>
        <begin position="194"/>
        <end position="214"/>
    </location>
</feature>
<dbReference type="SUPFAM" id="SSF52540">
    <property type="entry name" value="P-loop containing nucleoside triphosphate hydrolases"/>
    <property type="match status" value="1"/>
</dbReference>
<feature type="transmembrane region" description="Helical" evidence="7">
    <location>
        <begin position="287"/>
        <end position="305"/>
    </location>
</feature>
<accession>A0A367QZL1</accession>
<evidence type="ECO:0000256" key="7">
    <source>
        <dbReference type="SAM" id="Phobius"/>
    </source>
</evidence>
<dbReference type="NCBIfam" id="NF045513">
    <property type="entry name" value="HepA_fam_ABC"/>
    <property type="match status" value="1"/>
</dbReference>
<dbReference type="GO" id="GO:0016887">
    <property type="term" value="F:ATP hydrolysis activity"/>
    <property type="evidence" value="ECO:0007669"/>
    <property type="project" value="InterPro"/>
</dbReference>
<keyword evidence="3" id="KW-0547">Nucleotide-binding</keyword>
<dbReference type="SMART" id="SM00382">
    <property type="entry name" value="AAA"/>
    <property type="match status" value="1"/>
</dbReference>
<feature type="transmembrane region" description="Helical" evidence="7">
    <location>
        <begin position="35"/>
        <end position="61"/>
    </location>
</feature>
<evidence type="ECO:0000256" key="1">
    <source>
        <dbReference type="ARBA" id="ARBA00004651"/>
    </source>
</evidence>
<protein>
    <submittedName>
        <fullName evidence="10">ABC transporter ATP-binding protein</fullName>
    </submittedName>
</protein>
<dbReference type="PANTHER" id="PTHR43394">
    <property type="entry name" value="ATP-DEPENDENT PERMEASE MDL1, MITOCHONDRIAL"/>
    <property type="match status" value="1"/>
</dbReference>
<keyword evidence="5 7" id="KW-1133">Transmembrane helix</keyword>
<evidence type="ECO:0000259" key="9">
    <source>
        <dbReference type="PROSITE" id="PS50929"/>
    </source>
</evidence>
<dbReference type="Gene3D" id="1.20.1560.10">
    <property type="entry name" value="ABC transporter type 1, transmembrane domain"/>
    <property type="match status" value="1"/>
</dbReference>
<dbReference type="FunFam" id="3.40.50.300:FF:000218">
    <property type="entry name" value="Multidrug ABC transporter ATP-binding protein"/>
    <property type="match status" value="1"/>
</dbReference>
<evidence type="ECO:0000256" key="3">
    <source>
        <dbReference type="ARBA" id="ARBA00022741"/>
    </source>
</evidence>
<dbReference type="InterPro" id="IPR003593">
    <property type="entry name" value="AAA+_ATPase"/>
</dbReference>
<dbReference type="PROSITE" id="PS50929">
    <property type="entry name" value="ABC_TM1F"/>
    <property type="match status" value="1"/>
</dbReference>
<dbReference type="EMBL" id="LXQD01000287">
    <property type="protein sequence ID" value="RCJ29595.1"/>
    <property type="molecule type" value="Genomic_DNA"/>
</dbReference>
<evidence type="ECO:0000313" key="11">
    <source>
        <dbReference type="Proteomes" id="UP000252107"/>
    </source>
</evidence>
<dbReference type="InterPro" id="IPR011527">
    <property type="entry name" value="ABC1_TM_dom"/>
</dbReference>
<dbReference type="CDD" id="cd03251">
    <property type="entry name" value="ABCC_MsbA"/>
    <property type="match status" value="1"/>
</dbReference>
<feature type="domain" description="ABC transmembrane type-1" evidence="9">
    <location>
        <begin position="37"/>
        <end position="340"/>
    </location>
</feature>
<feature type="transmembrane region" description="Helical" evidence="7">
    <location>
        <begin position="168"/>
        <end position="188"/>
    </location>
</feature>
<dbReference type="InterPro" id="IPR039421">
    <property type="entry name" value="Type_1_exporter"/>
</dbReference>
<keyword evidence="4 10" id="KW-0067">ATP-binding</keyword>
<feature type="transmembrane region" description="Helical" evidence="7">
    <location>
        <begin position="81"/>
        <end position="103"/>
    </location>
</feature>
<dbReference type="InterPro" id="IPR036640">
    <property type="entry name" value="ABC1_TM_sf"/>
</dbReference>
<proteinExistence type="predicted"/>
<dbReference type="PROSITE" id="PS00211">
    <property type="entry name" value="ABC_TRANSPORTER_1"/>
    <property type="match status" value="1"/>
</dbReference>